<proteinExistence type="predicted"/>
<gene>
    <name evidence="1" type="ORF">ACFQFQ_20180</name>
</gene>
<comment type="caution">
    <text evidence="1">The sequence shown here is derived from an EMBL/GenBank/DDBJ whole genome shotgun (WGS) entry which is preliminary data.</text>
</comment>
<sequence>MPQPFARHCWPQVLALGLAVMKRLLATLFFCVSASGLTAHPHIFVDTGLAFHFDPEGRLTEVEVTWAYDEFYSLLVTEDMELDADFDGKLTEAEQAALTGFDMQWIEGFNGDLEIMQGTEPLHLSGPRNYTARLTHGRVVTTHFRSIEGASAEGAAFEVKPYDRTYYTAYDVTLPVTIEGTENCRSRVKMPDLNKGLMAVRDELAALDAETDPDEAGLPNIGADLASTVIVTCGAS</sequence>
<reference evidence="2" key="1">
    <citation type="journal article" date="2019" name="Int. J. Syst. Evol. Microbiol.">
        <title>The Global Catalogue of Microorganisms (GCM) 10K type strain sequencing project: providing services to taxonomists for standard genome sequencing and annotation.</title>
        <authorList>
            <consortium name="The Broad Institute Genomics Platform"/>
            <consortium name="The Broad Institute Genome Sequencing Center for Infectious Disease"/>
            <person name="Wu L."/>
            <person name="Ma J."/>
        </authorList>
    </citation>
    <scope>NUCLEOTIDE SEQUENCE [LARGE SCALE GENOMIC DNA]</scope>
    <source>
        <strain evidence="2">CCUG 66188</strain>
    </source>
</reference>
<evidence type="ECO:0000313" key="1">
    <source>
        <dbReference type="EMBL" id="MFC6761250.1"/>
    </source>
</evidence>
<organism evidence="1 2">
    <name type="scientific">Sulfitobacter porphyrae</name>
    <dbReference type="NCBI Taxonomy" id="1246864"/>
    <lineage>
        <taxon>Bacteria</taxon>
        <taxon>Pseudomonadati</taxon>
        <taxon>Pseudomonadota</taxon>
        <taxon>Alphaproteobacteria</taxon>
        <taxon>Rhodobacterales</taxon>
        <taxon>Roseobacteraceae</taxon>
        <taxon>Sulfitobacter</taxon>
    </lineage>
</organism>
<evidence type="ECO:0000313" key="2">
    <source>
        <dbReference type="Proteomes" id="UP001596353"/>
    </source>
</evidence>
<dbReference type="InterPro" id="IPR010412">
    <property type="entry name" value="DUF1007"/>
</dbReference>
<keyword evidence="2" id="KW-1185">Reference proteome</keyword>
<dbReference type="EMBL" id="JBHSWG010000001">
    <property type="protein sequence ID" value="MFC6761250.1"/>
    <property type="molecule type" value="Genomic_DNA"/>
</dbReference>
<name>A0ABW2B6A8_9RHOB</name>
<accession>A0ABW2B6A8</accession>
<dbReference type="Pfam" id="PF06226">
    <property type="entry name" value="DUF1007"/>
    <property type="match status" value="1"/>
</dbReference>
<dbReference type="Proteomes" id="UP001596353">
    <property type="component" value="Unassembled WGS sequence"/>
</dbReference>
<protein>
    <submittedName>
        <fullName evidence="1">DUF1007 family protein</fullName>
    </submittedName>
</protein>